<evidence type="ECO:0000313" key="2">
    <source>
        <dbReference type="EMBL" id="ESK40234.1"/>
    </source>
</evidence>
<sequence>MSDQQPLVDAASSVIASKSTTLTSSATTVGSGFIALISHHDLITIITTCTTVGGFCIAVISVWSNWRFRKREEIRAEERHRLEMQKLLKESQELENGK</sequence>
<evidence type="ECO:0000313" key="3">
    <source>
        <dbReference type="Proteomes" id="UP000023785"/>
    </source>
</evidence>
<dbReference type="STRING" id="1392540.P256_00681"/>
<keyword evidence="3" id="KW-1185">Reference proteome</keyword>
<dbReference type="EMBL" id="AYER01000003">
    <property type="protein sequence ID" value="ESK40234.1"/>
    <property type="molecule type" value="Genomic_DNA"/>
</dbReference>
<accession>V2UY47</accession>
<feature type="transmembrane region" description="Helical" evidence="1">
    <location>
        <begin position="42"/>
        <end position="63"/>
    </location>
</feature>
<dbReference type="RefSeq" id="WP_023272275.1">
    <property type="nucleotide sequence ID" value="NZ_KI530712.1"/>
</dbReference>
<proteinExistence type="predicted"/>
<name>V2UY47_9GAMM</name>
<comment type="caution">
    <text evidence="2">The sequence shown here is derived from an EMBL/GenBank/DDBJ whole genome shotgun (WGS) entry which is preliminary data.</text>
</comment>
<keyword evidence="1" id="KW-0812">Transmembrane</keyword>
<evidence type="ECO:0000256" key="1">
    <source>
        <dbReference type="SAM" id="Phobius"/>
    </source>
</evidence>
<reference evidence="2 3" key="1">
    <citation type="submission" date="2013-10" db="EMBL/GenBank/DDBJ databases">
        <title>The Genome Sequence of Acinetobacter nectaris CIP 110549.</title>
        <authorList>
            <consortium name="The Broad Institute Genomics Platform"/>
            <consortium name="The Broad Institute Genome Sequencing Center for Infectious Disease"/>
            <person name="Cerqueira G."/>
            <person name="Feldgarden M."/>
            <person name="Courvalin P."/>
            <person name="Grillot-Courvalin C."/>
            <person name="Clermont D."/>
            <person name="Rocha E."/>
            <person name="Yoon E.-J."/>
            <person name="Nemec A."/>
            <person name="Young S.K."/>
            <person name="Zeng Q."/>
            <person name="Gargeya S."/>
            <person name="Fitzgerald M."/>
            <person name="Abouelleil A."/>
            <person name="Alvarado L."/>
            <person name="Berlin A.M."/>
            <person name="Chapman S.B."/>
            <person name="Gainer-Dewar J."/>
            <person name="Goldberg J."/>
            <person name="Gnerre S."/>
            <person name="Griggs A."/>
            <person name="Gujja S."/>
            <person name="Hansen M."/>
            <person name="Howarth C."/>
            <person name="Imamovic A."/>
            <person name="Ireland A."/>
            <person name="Larimer J."/>
            <person name="McCowan C."/>
            <person name="Murphy C."/>
            <person name="Pearson M."/>
            <person name="Poon T.W."/>
            <person name="Priest M."/>
            <person name="Roberts A."/>
            <person name="Saif S."/>
            <person name="Shea T."/>
            <person name="Sykes S."/>
            <person name="Wortman J."/>
            <person name="Nusbaum C."/>
            <person name="Birren B."/>
        </authorList>
    </citation>
    <scope>NUCLEOTIDE SEQUENCE [LARGE SCALE GENOMIC DNA]</scope>
    <source>
        <strain evidence="2 3">CIP 110549</strain>
    </source>
</reference>
<gene>
    <name evidence="2" type="ORF">P256_00681</name>
</gene>
<protein>
    <recommendedName>
        <fullName evidence="4">Holin</fullName>
    </recommendedName>
</protein>
<organism evidence="2 3">
    <name type="scientific">Acinetobacter nectaris CIP 110549</name>
    <dbReference type="NCBI Taxonomy" id="1392540"/>
    <lineage>
        <taxon>Bacteria</taxon>
        <taxon>Pseudomonadati</taxon>
        <taxon>Pseudomonadota</taxon>
        <taxon>Gammaproteobacteria</taxon>
        <taxon>Moraxellales</taxon>
        <taxon>Moraxellaceae</taxon>
        <taxon>Acinetobacter</taxon>
    </lineage>
</organism>
<evidence type="ECO:0008006" key="4">
    <source>
        <dbReference type="Google" id="ProtNLM"/>
    </source>
</evidence>
<dbReference type="Proteomes" id="UP000023785">
    <property type="component" value="Unassembled WGS sequence"/>
</dbReference>
<keyword evidence="1" id="KW-1133">Transmembrane helix</keyword>
<dbReference type="HOGENOM" id="CLU_2327532_0_0_6"/>
<dbReference type="PATRIC" id="fig|1392540.3.peg.662"/>
<dbReference type="AlphaFoldDB" id="V2UY47"/>
<keyword evidence="1" id="KW-0472">Membrane</keyword>